<protein>
    <submittedName>
        <fullName evidence="2">UrcA family protein</fullName>
    </submittedName>
</protein>
<accession>A0ABS5W051</accession>
<dbReference type="RefSeq" id="WP_214534366.1">
    <property type="nucleotide sequence ID" value="NZ_JAHFVK010000001.1"/>
</dbReference>
<feature type="signal peptide" evidence="1">
    <location>
        <begin position="1"/>
        <end position="24"/>
    </location>
</feature>
<sequence>MNTIALKALAAASLSLFAIAPAAAQEVSVAVHHGDLDIASPAGAAVLAERLEIGANAACGRVDPRDMKAGAALSACREAAMQNAVEQAAAKGAAVEGTALASLD</sequence>
<dbReference type="EMBL" id="JAHFVK010000001">
    <property type="protein sequence ID" value="MBT2133079.1"/>
    <property type="molecule type" value="Genomic_DNA"/>
</dbReference>
<dbReference type="Proteomes" id="UP000811255">
    <property type="component" value="Unassembled WGS sequence"/>
</dbReference>
<proteinExistence type="predicted"/>
<evidence type="ECO:0000256" key="1">
    <source>
        <dbReference type="SAM" id="SignalP"/>
    </source>
</evidence>
<dbReference type="NCBIfam" id="TIGR04433">
    <property type="entry name" value="UrcA_uranyl"/>
    <property type="match status" value="1"/>
</dbReference>
<comment type="caution">
    <text evidence="2">The sequence shown here is derived from an EMBL/GenBank/DDBJ whole genome shotgun (WGS) entry which is preliminary data.</text>
</comment>
<evidence type="ECO:0000313" key="3">
    <source>
        <dbReference type="Proteomes" id="UP000811255"/>
    </source>
</evidence>
<keyword evidence="3" id="KW-1185">Reference proteome</keyword>
<name>A0ABS5W051_9SPHN</name>
<keyword evidence="1" id="KW-0732">Signal</keyword>
<organism evidence="2 3">
    <name type="scientific">Croceibacterium selenioxidans</name>
    <dbReference type="NCBI Taxonomy" id="2838833"/>
    <lineage>
        <taxon>Bacteria</taxon>
        <taxon>Pseudomonadati</taxon>
        <taxon>Pseudomonadota</taxon>
        <taxon>Alphaproteobacteria</taxon>
        <taxon>Sphingomonadales</taxon>
        <taxon>Erythrobacteraceae</taxon>
        <taxon>Croceibacterium</taxon>
    </lineage>
</organism>
<feature type="chain" id="PRO_5047291095" evidence="1">
    <location>
        <begin position="25"/>
        <end position="104"/>
    </location>
</feature>
<evidence type="ECO:0000313" key="2">
    <source>
        <dbReference type="EMBL" id="MBT2133079.1"/>
    </source>
</evidence>
<reference evidence="2 3" key="1">
    <citation type="submission" date="2021-05" db="EMBL/GenBank/DDBJ databases">
        <title>Croceibacterium sp. LX-88 genome sequence.</title>
        <authorList>
            <person name="Luo X."/>
        </authorList>
    </citation>
    <scope>NUCLEOTIDE SEQUENCE [LARGE SCALE GENOMIC DNA]</scope>
    <source>
        <strain evidence="2 3">LX-88</strain>
    </source>
</reference>
<gene>
    <name evidence="2" type="ORF">KK137_01925</name>
</gene>
<dbReference type="InterPro" id="IPR030972">
    <property type="entry name" value="UrcA_uranyl"/>
</dbReference>